<evidence type="ECO:0000313" key="2">
    <source>
        <dbReference type="EMBL" id="CAE6417555.1"/>
    </source>
</evidence>
<dbReference type="AlphaFoldDB" id="A0A8H3A9U6"/>
<evidence type="ECO:0000313" key="3">
    <source>
        <dbReference type="Proteomes" id="UP000663846"/>
    </source>
</evidence>
<proteinExistence type="predicted"/>
<comment type="caution">
    <text evidence="2">The sequence shown here is derived from an EMBL/GenBank/DDBJ whole genome shotgun (WGS) entry which is preliminary data.</text>
</comment>
<sequence length="745" mass="80913">MISPDDTMVARLWCTHLEYTSTSRLEPKETALNLLPRPVLSVGTSSSHDDNNDDTSELPYLCTEPVEAKGMGFIDLPSGDSFGLEIDSAVLMAMLSGADDSAVEVTGNQVHSRPVLHINPTSITGNIVLSTPSPVDSGYGSRPDTPLADVCGGYGSDESVWSPVDDMSSISDDSSNTHTLFDQISDAKYWHHVTDAKTTIPSPQGPIVPRIVLSDEEGRIVEVTINNLSEGGSQQRASPDDQDTDSPYGGLMLLATLDNVAPVSPVVCSPAISKIRNSASGAVLDRAFVSPTRSRTTTAPLVATPVYHNRHRASTFVLDCVGEEEDEEQEDGVKEQNMHMGAISALSVPMEKQNQNGVERGVEVDLGRVMNLEGASSIETPAENVEWPVNSLTGVECHAAQDSMNYDGTPSLLIEAQLASSSAPTSAPRYKGEFKTWCFEDEEDEECEECGLFITEPDSNYSRLIDALCKLPCEPAIVIGLLKTTTRLLPAFNDLNTAYHVAVQGRVRRTDNVSCPYDCGRGHSSNPGVASFMLCPRDCPAHGGRDACGIGAILHRSATFPPIPIIEFGDMGLDYQTSAVEIVGLPPLERKSVEEDLDDSDLVLHRGEKFRCTENKNVPPRAGASYDDYMSRFMDDVDLSSSNSNDSLKNAPFGKVLKDMTVPEAVDHLKEGLEKTENAFRAALTAPFRFNSVADKLSQHLKSADQKVQLPKERRGSNAFCHHRKRSSASGIKTKWSNMLNKFTR</sequence>
<accession>A0A8H3A9U6</accession>
<reference evidence="2" key="1">
    <citation type="submission" date="2021-01" db="EMBL/GenBank/DDBJ databases">
        <authorList>
            <person name="Kaushik A."/>
        </authorList>
    </citation>
    <scope>NUCLEOTIDE SEQUENCE</scope>
    <source>
        <strain evidence="2">AG1-1C</strain>
    </source>
</reference>
<feature type="compositionally biased region" description="Polar residues" evidence="1">
    <location>
        <begin position="227"/>
        <end position="237"/>
    </location>
</feature>
<dbReference type="Proteomes" id="UP000663846">
    <property type="component" value="Unassembled WGS sequence"/>
</dbReference>
<protein>
    <submittedName>
        <fullName evidence="2">Uncharacterized protein</fullName>
    </submittedName>
</protein>
<feature type="region of interest" description="Disordered" evidence="1">
    <location>
        <begin position="227"/>
        <end position="246"/>
    </location>
</feature>
<name>A0A8H3A9U6_9AGAM</name>
<evidence type="ECO:0000256" key="1">
    <source>
        <dbReference type="SAM" id="MobiDB-lite"/>
    </source>
</evidence>
<organism evidence="2 3">
    <name type="scientific">Rhizoctonia solani</name>
    <dbReference type="NCBI Taxonomy" id="456999"/>
    <lineage>
        <taxon>Eukaryota</taxon>
        <taxon>Fungi</taxon>
        <taxon>Dikarya</taxon>
        <taxon>Basidiomycota</taxon>
        <taxon>Agaricomycotina</taxon>
        <taxon>Agaricomycetes</taxon>
        <taxon>Cantharellales</taxon>
        <taxon>Ceratobasidiaceae</taxon>
        <taxon>Rhizoctonia</taxon>
    </lineage>
</organism>
<gene>
    <name evidence="2" type="ORF">RDB_LOCUS80763</name>
</gene>
<dbReference type="EMBL" id="CAJMWS010000319">
    <property type="protein sequence ID" value="CAE6417555.1"/>
    <property type="molecule type" value="Genomic_DNA"/>
</dbReference>